<evidence type="ECO:0000313" key="8">
    <source>
        <dbReference type="Proteomes" id="UP001202479"/>
    </source>
</evidence>
<keyword evidence="2" id="KW-0227">DNA damage</keyword>
<dbReference type="EMBL" id="JAHUZD010000091">
    <property type="protein sequence ID" value="KAI3404624.2"/>
    <property type="molecule type" value="Genomic_DNA"/>
</dbReference>
<dbReference type="Pfam" id="PF12253">
    <property type="entry name" value="CAF1A_dimeriz"/>
    <property type="match status" value="1"/>
</dbReference>
<protein>
    <submittedName>
        <fullName evidence="7">RLF2</fullName>
    </submittedName>
</protein>
<feature type="region of interest" description="Disordered" evidence="5">
    <location>
        <begin position="1"/>
        <end position="233"/>
    </location>
</feature>
<organism evidence="7 8">
    <name type="scientific">Candida oxycetoniae</name>
    <dbReference type="NCBI Taxonomy" id="497107"/>
    <lineage>
        <taxon>Eukaryota</taxon>
        <taxon>Fungi</taxon>
        <taxon>Dikarya</taxon>
        <taxon>Ascomycota</taxon>
        <taxon>Saccharomycotina</taxon>
        <taxon>Pichiomycetes</taxon>
        <taxon>Debaryomycetaceae</taxon>
        <taxon>Candida/Lodderomyces clade</taxon>
        <taxon>Candida</taxon>
    </lineage>
</organism>
<name>A0AAI9SWX5_9ASCO</name>
<keyword evidence="4" id="KW-0539">Nucleus</keyword>
<comment type="caution">
    <text evidence="7">The sequence shown here is derived from an EMBL/GenBank/DDBJ whole genome shotgun (WGS) entry which is preliminary data.</text>
</comment>
<dbReference type="GO" id="GO:0005634">
    <property type="term" value="C:nucleus"/>
    <property type="evidence" value="ECO:0007669"/>
    <property type="project" value="UniProtKB-SubCell"/>
</dbReference>
<dbReference type="GO" id="GO:0006334">
    <property type="term" value="P:nucleosome assembly"/>
    <property type="evidence" value="ECO:0007669"/>
    <property type="project" value="TreeGrafter"/>
</dbReference>
<dbReference type="RefSeq" id="XP_049180369.1">
    <property type="nucleotide sequence ID" value="XM_049323812.1"/>
</dbReference>
<feature type="compositionally biased region" description="Polar residues" evidence="5">
    <location>
        <begin position="1"/>
        <end position="24"/>
    </location>
</feature>
<sequence length="520" mass="61163">MSQFKDNQSCVYSSTQNSEMTQKISKIDVDVNEVKQQSVNSPGGDDPSVKSSGGDDMSVKSSGGDDMSVKSTDVDDPSVKSTDVDDKSKKKQEEIRQKEAEKIAKKRKLEEEKETKKRKQEEEREEKEAKKRKLEEERELKRKRLEEEKRQREKKKQEEKLQREKKKELERLEREKKKQIEQEERERKKQIEQEERERKKQAEQLERERKKQAEQMEKERKREEREKERLERKQKIEDDKRAKEREKERLEEEKRKAEEAKERCQLKISNFFHVGSSKKAMDTTATQMKTETIAKTDYESVFLPFFVQKNVILKDTVLATPQSIQTLDQILSSSSSIDQVDFGSFLKDKYTLSSSVEEAPIVVTPESILTALNMSTTTEVQIYKMIDELPSIKYIRFYENSKPPYVGTWNSTKHQSQLKNILRNPLDVSTTAFNYDYDSDLEWNEEDKEGDDIDDEDEDDDEALLPDEDDEEFIENDAQVSSRNLKQLIVINKWNDENSKEFFNGYSTVNLVSAEKLKCI</sequence>
<evidence type="ECO:0000256" key="3">
    <source>
        <dbReference type="ARBA" id="ARBA00023204"/>
    </source>
</evidence>
<gene>
    <name evidence="7" type="ORF">KGF56_002569</name>
</gene>
<evidence type="ECO:0000256" key="5">
    <source>
        <dbReference type="SAM" id="MobiDB-lite"/>
    </source>
</evidence>
<evidence type="ECO:0000256" key="4">
    <source>
        <dbReference type="ARBA" id="ARBA00023242"/>
    </source>
</evidence>
<dbReference type="GeneID" id="73380186"/>
<evidence type="ECO:0000313" key="7">
    <source>
        <dbReference type="EMBL" id="KAI3404624.2"/>
    </source>
</evidence>
<comment type="subcellular location">
    <subcellularLocation>
        <location evidence="1">Nucleus</location>
    </subcellularLocation>
</comment>
<feature type="compositionally biased region" description="Basic and acidic residues" evidence="5">
    <location>
        <begin position="82"/>
        <end position="233"/>
    </location>
</feature>
<evidence type="ECO:0000259" key="6">
    <source>
        <dbReference type="Pfam" id="PF12253"/>
    </source>
</evidence>
<accession>A0AAI9SWX5</accession>
<reference evidence="7" key="1">
    <citation type="journal article" date="2022" name="DNA Res.">
        <title>Genome analysis of five recently described species of the CUG-Ser clade uncovers Candida theae as a new hybrid lineage with pathogenic potential in the Candida parapsilosis species complex.</title>
        <authorList>
            <person name="Mixao V."/>
            <person name="Del Olmo V."/>
            <person name="Hegedusova E."/>
            <person name="Saus E."/>
            <person name="Pryszcz L."/>
            <person name="Cillingova A."/>
            <person name="Nosek J."/>
            <person name="Gabaldon T."/>
        </authorList>
    </citation>
    <scope>NUCLEOTIDE SEQUENCE</scope>
    <source>
        <strain evidence="7">CBS 10844</strain>
    </source>
</reference>
<evidence type="ECO:0000256" key="2">
    <source>
        <dbReference type="ARBA" id="ARBA00022763"/>
    </source>
</evidence>
<dbReference type="AlphaFoldDB" id="A0AAI9SWX5"/>
<dbReference type="GO" id="GO:0006260">
    <property type="term" value="P:DNA replication"/>
    <property type="evidence" value="ECO:0007669"/>
    <property type="project" value="UniProtKB-KW"/>
</dbReference>
<feature type="domain" description="Chromatin assembly factor 1 subunit A dimerization" evidence="6">
    <location>
        <begin position="393"/>
        <end position="464"/>
    </location>
</feature>
<dbReference type="Proteomes" id="UP001202479">
    <property type="component" value="Unassembled WGS sequence"/>
</dbReference>
<dbReference type="InterPro" id="IPR022043">
    <property type="entry name" value="CAF1A_DD"/>
</dbReference>
<proteinExistence type="predicted"/>
<feature type="region of interest" description="Disordered" evidence="5">
    <location>
        <begin position="444"/>
        <end position="463"/>
    </location>
</feature>
<dbReference type="GO" id="GO:0033186">
    <property type="term" value="C:CAF-1 complex"/>
    <property type="evidence" value="ECO:0007669"/>
    <property type="project" value="TreeGrafter"/>
</dbReference>
<dbReference type="GO" id="GO:0006281">
    <property type="term" value="P:DNA repair"/>
    <property type="evidence" value="ECO:0007669"/>
    <property type="project" value="UniProtKB-KW"/>
</dbReference>
<keyword evidence="8" id="KW-1185">Reference proteome</keyword>
<dbReference type="PANTHER" id="PTHR15272:SF0">
    <property type="entry name" value="CHROMATIN ASSEMBLY FACTOR 1 SUBUNIT A"/>
    <property type="match status" value="1"/>
</dbReference>
<keyword evidence="3" id="KW-0234">DNA repair</keyword>
<evidence type="ECO:0000256" key="1">
    <source>
        <dbReference type="ARBA" id="ARBA00004123"/>
    </source>
</evidence>
<dbReference type="PANTHER" id="PTHR15272">
    <property type="entry name" value="CHROMATIN ASSEMBLY FACTOR 1 SUBUNIT A CAF-1 SUBUNIT A"/>
    <property type="match status" value="1"/>
</dbReference>